<dbReference type="Pfam" id="PF02784">
    <property type="entry name" value="Orn_Arg_deC_N"/>
    <property type="match status" value="1"/>
</dbReference>
<accession>E0Y1U1</accession>
<dbReference type="InterPro" id="IPR022644">
    <property type="entry name" value="De-COase2_N"/>
</dbReference>
<feature type="domain" description="Orn/DAP/Arg decarboxylase 2 N-terminal" evidence="1">
    <location>
        <begin position="29"/>
        <end position="131"/>
    </location>
</feature>
<dbReference type="SUPFAM" id="SSF51419">
    <property type="entry name" value="PLP-binding barrel"/>
    <property type="match status" value="1"/>
</dbReference>
<name>E0Y1U1_9GAMM</name>
<dbReference type="Gene3D" id="3.20.20.10">
    <property type="entry name" value="Alanine racemase"/>
    <property type="match status" value="1"/>
</dbReference>
<proteinExistence type="predicted"/>
<evidence type="ECO:0000259" key="1">
    <source>
        <dbReference type="Pfam" id="PF02784"/>
    </source>
</evidence>
<dbReference type="AlphaFoldDB" id="E0Y1U1"/>
<reference evidence="2" key="1">
    <citation type="journal article" date="2011" name="Environ. Microbiol.">
        <title>Time-series analyses of Monterey Bay coastal microbial picoplankton using a 'genome proxy' microarray.</title>
        <authorList>
            <person name="Rich V.I."/>
            <person name="Pham V.D."/>
            <person name="Eppley J."/>
            <person name="Shi Y."/>
            <person name="DeLong E.F."/>
        </authorList>
    </citation>
    <scope>NUCLEOTIDE SEQUENCE</scope>
</reference>
<dbReference type="InterPro" id="IPR029066">
    <property type="entry name" value="PLP-binding_barrel"/>
</dbReference>
<evidence type="ECO:0000313" key="2">
    <source>
        <dbReference type="EMBL" id="ADI20632.1"/>
    </source>
</evidence>
<dbReference type="EMBL" id="GU474945">
    <property type="protein sequence ID" value="ADI20632.1"/>
    <property type="molecule type" value="Genomic_DNA"/>
</dbReference>
<protein>
    <submittedName>
        <fullName evidence="2">Diaminopimelate decarboxylase</fullName>
    </submittedName>
</protein>
<sequence length="156" mass="17276">MALSGRPGGNCYFKVRTRLQSIINLIYHQHGQEHFVAYPTTEVPKVVDVNPPPRNVIVVVRLAIEHEGAIYELSSKFGADIGAAVELVRAADHIGYTTGLAFHVGSQCVDAQAYRLGLEMVSNVVQQTSVALNQHLYIVLSGDIERLSQRCHIHRF</sequence>
<organism evidence="2">
    <name type="scientific">uncultured gamma proteobacterium EF100_93H11</name>
    <dbReference type="NCBI Taxonomy" id="710976"/>
    <lineage>
        <taxon>Bacteria</taxon>
        <taxon>Pseudomonadati</taxon>
        <taxon>Pseudomonadota</taxon>
        <taxon>Gammaproteobacteria</taxon>
        <taxon>environmental samples</taxon>
    </lineage>
</organism>
<dbReference type="GO" id="GO:0003824">
    <property type="term" value="F:catalytic activity"/>
    <property type="evidence" value="ECO:0007669"/>
    <property type="project" value="InterPro"/>
</dbReference>